<dbReference type="AlphaFoldDB" id="A0A382ECZ9"/>
<sequence length="107" mass="12659">MAKRIVILLFLAGCAPQLDYFGNPIKLHEDIISLTKMRKDPSEKDKFYLTFIEVYNASGAQVSKKKRTLDRYLSLIMKYYGYTEKEILEQKNNNILQPRYYVTVKFH</sequence>
<protein>
    <submittedName>
        <fullName evidence="1">Uncharacterized protein</fullName>
    </submittedName>
</protein>
<reference evidence="1" key="1">
    <citation type="submission" date="2018-05" db="EMBL/GenBank/DDBJ databases">
        <authorList>
            <person name="Lanie J.A."/>
            <person name="Ng W.-L."/>
            <person name="Kazmierczak K.M."/>
            <person name="Andrzejewski T.M."/>
            <person name="Davidsen T.M."/>
            <person name="Wayne K.J."/>
            <person name="Tettelin H."/>
            <person name="Glass J.I."/>
            <person name="Rusch D."/>
            <person name="Podicherti R."/>
            <person name="Tsui H.-C.T."/>
            <person name="Winkler M.E."/>
        </authorList>
    </citation>
    <scope>NUCLEOTIDE SEQUENCE</scope>
</reference>
<gene>
    <name evidence="1" type="ORF">METZ01_LOCUS201076</name>
</gene>
<proteinExistence type="predicted"/>
<evidence type="ECO:0000313" key="1">
    <source>
        <dbReference type="EMBL" id="SVB48222.1"/>
    </source>
</evidence>
<dbReference type="EMBL" id="UINC01043752">
    <property type="protein sequence ID" value="SVB48222.1"/>
    <property type="molecule type" value="Genomic_DNA"/>
</dbReference>
<organism evidence="1">
    <name type="scientific">marine metagenome</name>
    <dbReference type="NCBI Taxonomy" id="408172"/>
    <lineage>
        <taxon>unclassified sequences</taxon>
        <taxon>metagenomes</taxon>
        <taxon>ecological metagenomes</taxon>
    </lineage>
</organism>
<accession>A0A382ECZ9</accession>
<name>A0A382ECZ9_9ZZZZ</name>